<dbReference type="HOGENOM" id="CLU_2922564_0_0_1"/>
<name>A0A0D0VI98_CRYGA</name>
<dbReference type="OrthoDB" id="10353515at2759"/>
<evidence type="ECO:0000313" key="1">
    <source>
        <dbReference type="EMBL" id="KIR47116.1"/>
    </source>
</evidence>
<proteinExistence type="predicted"/>
<organism evidence="1">
    <name type="scientific">Cryptococcus bacillisporus CA1280</name>
    <dbReference type="NCBI Taxonomy" id="1296109"/>
    <lineage>
        <taxon>Eukaryota</taxon>
        <taxon>Fungi</taxon>
        <taxon>Dikarya</taxon>
        <taxon>Basidiomycota</taxon>
        <taxon>Agaricomycotina</taxon>
        <taxon>Tremellomycetes</taxon>
        <taxon>Tremellales</taxon>
        <taxon>Cryptococcaceae</taxon>
        <taxon>Cryptococcus</taxon>
        <taxon>Cryptococcus gattii species complex</taxon>
    </lineage>
</organism>
<dbReference type="EMBL" id="KN847981">
    <property type="protein sequence ID" value="KIR47116.1"/>
    <property type="molecule type" value="Genomic_DNA"/>
</dbReference>
<reference evidence="1" key="1">
    <citation type="submission" date="2015-01" db="EMBL/GenBank/DDBJ databases">
        <title>The Genome Sequence of Cryptococcus gattii CA1280.</title>
        <authorList>
            <consortium name="The Broad Institute Genomics Platform"/>
            <person name="Cuomo C."/>
            <person name="Litvintseva A."/>
            <person name="Chen Y."/>
            <person name="Heitman J."/>
            <person name="Sun S."/>
            <person name="Springer D."/>
            <person name="Dromer F."/>
            <person name="Young S."/>
            <person name="Zeng Q."/>
            <person name="Gargeya S."/>
            <person name="Abouelleil A."/>
            <person name="Alvarado L."/>
            <person name="Chapman S.B."/>
            <person name="Gainer-Dewar J."/>
            <person name="Goldberg J."/>
            <person name="Griggs A."/>
            <person name="Gujja S."/>
            <person name="Hansen M."/>
            <person name="Howarth C."/>
            <person name="Imamovic A."/>
            <person name="Larimer J."/>
            <person name="Murphy C."/>
            <person name="Naylor J."/>
            <person name="Pearson M."/>
            <person name="Priest M."/>
            <person name="Roberts A."/>
            <person name="Saif S."/>
            <person name="Shea T."/>
            <person name="Sykes S."/>
            <person name="Wortman J."/>
            <person name="Nusbaum C."/>
            <person name="Birren B."/>
        </authorList>
    </citation>
    <scope>NUCLEOTIDE SEQUENCE [LARGE SCALE GENOMIC DNA]</scope>
    <source>
        <strain evidence="1">CA1280</strain>
    </source>
</reference>
<gene>
    <name evidence="1" type="ORF">I312_03440</name>
</gene>
<sequence>MLGTMVGSRKKWEQFLEDKIRKMMAKAVRLKDLPHQHALSCPGSAFSRACDRGKIRREERV</sequence>
<accession>A0A0D0VI98</accession>
<dbReference type="AlphaFoldDB" id="A0A0D0VI98"/>
<protein>
    <submittedName>
        <fullName evidence="1">Uncharacterized protein</fullName>
    </submittedName>
</protein>